<feature type="signal peptide" evidence="1">
    <location>
        <begin position="1"/>
        <end position="23"/>
    </location>
</feature>
<dbReference type="OrthoDB" id="891726at2759"/>
<evidence type="ECO:0000313" key="3">
    <source>
        <dbReference type="RefSeq" id="XP_027364765.1"/>
    </source>
</evidence>
<reference evidence="3" key="2">
    <citation type="submission" date="2025-08" db="UniProtKB">
        <authorList>
            <consortium name="RefSeq"/>
        </authorList>
    </citation>
    <scope>IDENTIFICATION</scope>
    <source>
        <tissue evidence="3">Young leaves</tissue>
    </source>
</reference>
<sequence length="227" mass="24881">MAQYLKHVLCLALTLASVNGTRAIDSVVSNNAGSSIGAARFDNEIGAEYAMLTLINTSEFTQILLQQNNNVDIKSVPKVSMVVENIDGVAFTSNNIIHVSAAYIEGCPEDIKKEITGLLYHEMAHILLWDGKGQAPSGLIEGMADFVRLKAGYAPDYWKPPGVGYSWDQGYEVTAQFLNYCDGIKNGFVADLNNKMKSSFSESLFSELLGKPVTQLWSDYKTMYGTN</sequence>
<dbReference type="InterPro" id="IPR007541">
    <property type="entry name" value="Uncharacterised_BSP"/>
</dbReference>
<feature type="chain" id="PRO_5034458349" evidence="1">
    <location>
        <begin position="24"/>
        <end position="227"/>
    </location>
</feature>
<dbReference type="Proteomes" id="UP000694853">
    <property type="component" value="Unplaced"/>
</dbReference>
<keyword evidence="1" id="KW-0732">Signal</keyword>
<dbReference type="RefSeq" id="XP_027364765.1">
    <property type="nucleotide sequence ID" value="XM_027508964.1"/>
</dbReference>
<organism evidence="2 3">
    <name type="scientific">Abrus precatorius</name>
    <name type="common">Indian licorice</name>
    <name type="synonym">Glycine abrus</name>
    <dbReference type="NCBI Taxonomy" id="3816"/>
    <lineage>
        <taxon>Eukaryota</taxon>
        <taxon>Viridiplantae</taxon>
        <taxon>Streptophyta</taxon>
        <taxon>Embryophyta</taxon>
        <taxon>Tracheophyta</taxon>
        <taxon>Spermatophyta</taxon>
        <taxon>Magnoliopsida</taxon>
        <taxon>eudicotyledons</taxon>
        <taxon>Gunneridae</taxon>
        <taxon>Pentapetalae</taxon>
        <taxon>rosids</taxon>
        <taxon>fabids</taxon>
        <taxon>Fabales</taxon>
        <taxon>Fabaceae</taxon>
        <taxon>Papilionoideae</taxon>
        <taxon>50 kb inversion clade</taxon>
        <taxon>NPAAA clade</taxon>
        <taxon>indigoferoid/millettioid clade</taxon>
        <taxon>Abreae</taxon>
        <taxon>Abrus</taxon>
    </lineage>
</organism>
<reference evidence="2" key="1">
    <citation type="journal article" date="2019" name="Toxins">
        <title>Detection of Abrin-Like and Prepropulchellin-Like Toxin Genes and Transcripts Using Whole Genome Sequencing and Full-Length Transcript Sequencing of Abrus precatorius.</title>
        <authorList>
            <person name="Hovde B.T."/>
            <person name="Daligault H.E."/>
            <person name="Hanschen E.R."/>
            <person name="Kunde Y.A."/>
            <person name="Johnson M.B."/>
            <person name="Starkenburg S.R."/>
            <person name="Johnson S.L."/>
        </authorList>
    </citation>
    <scope>NUCLEOTIDE SEQUENCE [LARGE SCALE GENOMIC DNA]</scope>
</reference>
<dbReference type="PANTHER" id="PTHR33321">
    <property type="match status" value="1"/>
</dbReference>
<gene>
    <name evidence="3" type="primary">LOC113871870</name>
</gene>
<name>A0A8B8M8B0_ABRPR</name>
<dbReference type="AlphaFoldDB" id="A0A8B8M8B0"/>
<evidence type="ECO:0000313" key="2">
    <source>
        <dbReference type="Proteomes" id="UP000694853"/>
    </source>
</evidence>
<accession>A0A8B8M8B0</accession>
<keyword evidence="2" id="KW-1185">Reference proteome</keyword>
<dbReference type="KEGG" id="aprc:113871870"/>
<proteinExistence type="predicted"/>
<dbReference type="GeneID" id="113871870"/>
<dbReference type="PANTHER" id="PTHR33321:SF12">
    <property type="entry name" value="PLANT BASIC SECRETORY PROTEIN (BSP) FAMILY PROTEIN"/>
    <property type="match status" value="1"/>
</dbReference>
<protein>
    <submittedName>
        <fullName evidence="3">Uncharacterized protein LOC113871870</fullName>
    </submittedName>
</protein>
<evidence type="ECO:0000256" key="1">
    <source>
        <dbReference type="SAM" id="SignalP"/>
    </source>
</evidence>
<dbReference type="Pfam" id="PF04450">
    <property type="entry name" value="BSP"/>
    <property type="match status" value="1"/>
</dbReference>